<dbReference type="PROSITE" id="PS50006">
    <property type="entry name" value="FHA_DOMAIN"/>
    <property type="match status" value="1"/>
</dbReference>
<organism evidence="3 4">
    <name type="scientific">Caenimonas aquaedulcis</name>
    <dbReference type="NCBI Taxonomy" id="2793270"/>
    <lineage>
        <taxon>Bacteria</taxon>
        <taxon>Pseudomonadati</taxon>
        <taxon>Pseudomonadota</taxon>
        <taxon>Betaproteobacteria</taxon>
        <taxon>Burkholderiales</taxon>
        <taxon>Comamonadaceae</taxon>
        <taxon>Caenimonas</taxon>
    </lineage>
</organism>
<dbReference type="PROSITE" id="PS50125">
    <property type="entry name" value="GUANYLATE_CYCLASE_2"/>
    <property type="match status" value="1"/>
</dbReference>
<accession>A0A931H1Q7</accession>
<dbReference type="InterPro" id="IPR000253">
    <property type="entry name" value="FHA_dom"/>
</dbReference>
<dbReference type="EMBL" id="JADWYS010000001">
    <property type="protein sequence ID" value="MBG9386952.1"/>
    <property type="molecule type" value="Genomic_DNA"/>
</dbReference>
<dbReference type="PANTHER" id="PTHR43081:SF1">
    <property type="entry name" value="ADENYLATE CYCLASE, TERMINAL-DIFFERENTIATION SPECIFIC"/>
    <property type="match status" value="1"/>
</dbReference>
<protein>
    <submittedName>
        <fullName evidence="3">Adenylate/guanylate cyclase domain-containing protein</fullName>
    </submittedName>
</protein>
<dbReference type="Pfam" id="PF00498">
    <property type="entry name" value="FHA"/>
    <property type="match status" value="1"/>
</dbReference>
<dbReference type="CDD" id="cd00060">
    <property type="entry name" value="FHA"/>
    <property type="match status" value="1"/>
</dbReference>
<evidence type="ECO:0000313" key="3">
    <source>
        <dbReference type="EMBL" id="MBG9386952.1"/>
    </source>
</evidence>
<dbReference type="InterPro" id="IPR050697">
    <property type="entry name" value="Adenylyl/Guanylyl_Cyclase_3/4"/>
</dbReference>
<name>A0A931H1Q7_9BURK</name>
<evidence type="ECO:0000259" key="2">
    <source>
        <dbReference type="PROSITE" id="PS50125"/>
    </source>
</evidence>
<dbReference type="AlphaFoldDB" id="A0A931H1Q7"/>
<sequence>MTRETNPSTTVVFADLTGSTGVFEALGNSLATQAITTLTHWIGSVCIAHGGRVVKTLGDGVLAVFPDGSSAIHAVVELQRIHNQRLQEWPNNLRMRLQVGVASGEVIEVDGDCYGDAVNVASRLSDLSGADQIWATDTVISQVDDPGPGVRFLSLGAIQIRGKTEPRVVYRADWQEDSETVNLTAPAALEHLQPAKKKEAAIEFCWLDQRATFASTQMPVHLGRVEEAEFVVNDQRVSRLHVRVDWKNGGFVLTDLSSYGTWVRFQGSLSEVALRRGECLLHADGELALGAPFHDFTVPTVAFKLSSAPA</sequence>
<dbReference type="Gene3D" id="2.60.200.20">
    <property type="match status" value="1"/>
</dbReference>
<feature type="domain" description="FHA" evidence="1">
    <location>
        <begin position="220"/>
        <end position="263"/>
    </location>
</feature>
<dbReference type="InterPro" id="IPR001054">
    <property type="entry name" value="A/G_cyclase"/>
</dbReference>
<dbReference type="PANTHER" id="PTHR43081">
    <property type="entry name" value="ADENYLATE CYCLASE, TERMINAL-DIFFERENTIATION SPECIFIC-RELATED"/>
    <property type="match status" value="1"/>
</dbReference>
<dbReference type="CDD" id="cd07302">
    <property type="entry name" value="CHD"/>
    <property type="match status" value="1"/>
</dbReference>
<gene>
    <name evidence="3" type="ORF">I5803_02845</name>
</gene>
<reference evidence="3" key="1">
    <citation type="submission" date="2020-11" db="EMBL/GenBank/DDBJ databases">
        <title>Bacterial whole genome sequence for Caenimonas sp. DR4.4.</title>
        <authorList>
            <person name="Le V."/>
            <person name="Ko S.-R."/>
            <person name="Ahn C.-Y."/>
            <person name="Oh H.-M."/>
        </authorList>
    </citation>
    <scope>NUCLEOTIDE SEQUENCE</scope>
    <source>
        <strain evidence="3">DR4.4</strain>
    </source>
</reference>
<evidence type="ECO:0000313" key="4">
    <source>
        <dbReference type="Proteomes" id="UP000651050"/>
    </source>
</evidence>
<evidence type="ECO:0000259" key="1">
    <source>
        <dbReference type="PROSITE" id="PS50006"/>
    </source>
</evidence>
<dbReference type="GO" id="GO:0004016">
    <property type="term" value="F:adenylate cyclase activity"/>
    <property type="evidence" value="ECO:0007669"/>
    <property type="project" value="UniProtKB-ARBA"/>
</dbReference>
<comment type="caution">
    <text evidence="3">The sequence shown here is derived from an EMBL/GenBank/DDBJ whole genome shotgun (WGS) entry which is preliminary data.</text>
</comment>
<dbReference type="SUPFAM" id="SSF49879">
    <property type="entry name" value="SMAD/FHA domain"/>
    <property type="match status" value="1"/>
</dbReference>
<dbReference type="Gene3D" id="3.30.70.1230">
    <property type="entry name" value="Nucleotide cyclase"/>
    <property type="match status" value="1"/>
</dbReference>
<dbReference type="SUPFAM" id="SSF55073">
    <property type="entry name" value="Nucleotide cyclase"/>
    <property type="match status" value="1"/>
</dbReference>
<keyword evidence="4" id="KW-1185">Reference proteome</keyword>
<feature type="domain" description="Guanylate cyclase" evidence="2">
    <location>
        <begin position="10"/>
        <end position="125"/>
    </location>
</feature>
<dbReference type="GO" id="GO:0035556">
    <property type="term" value="P:intracellular signal transduction"/>
    <property type="evidence" value="ECO:0007669"/>
    <property type="project" value="InterPro"/>
</dbReference>
<dbReference type="Proteomes" id="UP000651050">
    <property type="component" value="Unassembled WGS sequence"/>
</dbReference>
<dbReference type="RefSeq" id="WP_196984907.1">
    <property type="nucleotide sequence ID" value="NZ_JADWYS010000001.1"/>
</dbReference>
<proteinExistence type="predicted"/>
<dbReference type="InterPro" id="IPR008984">
    <property type="entry name" value="SMAD_FHA_dom_sf"/>
</dbReference>
<dbReference type="InterPro" id="IPR029787">
    <property type="entry name" value="Nucleotide_cyclase"/>
</dbReference>
<dbReference type="GO" id="GO:0009190">
    <property type="term" value="P:cyclic nucleotide biosynthetic process"/>
    <property type="evidence" value="ECO:0007669"/>
    <property type="project" value="InterPro"/>
</dbReference>
<dbReference type="Pfam" id="PF00211">
    <property type="entry name" value="Guanylate_cyc"/>
    <property type="match status" value="1"/>
</dbReference>